<comment type="caution">
    <text evidence="1">The sequence shown here is derived from an EMBL/GenBank/DDBJ whole genome shotgun (WGS) entry which is preliminary data.</text>
</comment>
<protein>
    <submittedName>
        <fullName evidence="1">3428_t:CDS:1</fullName>
    </submittedName>
</protein>
<evidence type="ECO:0000313" key="1">
    <source>
        <dbReference type="EMBL" id="CAG8449067.1"/>
    </source>
</evidence>
<gene>
    <name evidence="1" type="ORF">FMOSSE_LOCUS1381</name>
</gene>
<dbReference type="AlphaFoldDB" id="A0A9N8VFL5"/>
<reference evidence="1" key="1">
    <citation type="submission" date="2021-06" db="EMBL/GenBank/DDBJ databases">
        <authorList>
            <person name="Kallberg Y."/>
            <person name="Tangrot J."/>
            <person name="Rosling A."/>
        </authorList>
    </citation>
    <scope>NUCLEOTIDE SEQUENCE</scope>
    <source>
        <strain evidence="1">87-6 pot B 2015</strain>
    </source>
</reference>
<name>A0A9N8VFL5_FUNMO</name>
<organism evidence="1 2">
    <name type="scientific">Funneliformis mosseae</name>
    <name type="common">Endomycorrhizal fungus</name>
    <name type="synonym">Glomus mosseae</name>
    <dbReference type="NCBI Taxonomy" id="27381"/>
    <lineage>
        <taxon>Eukaryota</taxon>
        <taxon>Fungi</taxon>
        <taxon>Fungi incertae sedis</taxon>
        <taxon>Mucoromycota</taxon>
        <taxon>Glomeromycotina</taxon>
        <taxon>Glomeromycetes</taxon>
        <taxon>Glomerales</taxon>
        <taxon>Glomeraceae</taxon>
        <taxon>Funneliformis</taxon>
    </lineage>
</organism>
<keyword evidence="2" id="KW-1185">Reference proteome</keyword>
<proteinExistence type="predicted"/>
<dbReference type="Proteomes" id="UP000789375">
    <property type="component" value="Unassembled WGS sequence"/>
</dbReference>
<sequence length="71" mass="8420">MLVQLLKNVSLSEIFCEKNYTRNWYISSGINDSVIMFISDRYDFAIDLESILKKNEYKRRLIKSPSEYCSV</sequence>
<accession>A0A9N8VFL5</accession>
<evidence type="ECO:0000313" key="2">
    <source>
        <dbReference type="Proteomes" id="UP000789375"/>
    </source>
</evidence>
<dbReference type="EMBL" id="CAJVPP010000159">
    <property type="protein sequence ID" value="CAG8449067.1"/>
    <property type="molecule type" value="Genomic_DNA"/>
</dbReference>